<sequence length="302" mass="34197">METLEALSERLHTTEEIQSIVRTMKALSSVNIRQYEHAVTAIADYERAITLGLQVVLHNRRNKAEPLDLTGPDRKTGHRRALIVVGSDRGLCGRFNDRIAEFASERLEAEAKTPDERPPFICVVGVRAAARLEALELPADRLFTLPGSVDGLIDSVQAIVVEIDRWVREEGVGPVALVYNRKTDHALAEATHRELLPISQDYLDRLAAAPWPSNRLPMYRMDEGELFSWLIRQHLTLVLYAALAESLASEHASRLAAMQNAERNIDERRENLLAEYRKKRQETITHELLEVVAGFEAIRKKR</sequence>
<name>A0A926SA58_9HYPH</name>
<protein>
    <submittedName>
        <fullName evidence="11">F0F1 ATP synthase subunit gamma</fullName>
    </submittedName>
</protein>
<comment type="function">
    <text evidence="1">Produces ATP from ADP in the presence of a proton gradient across the membrane. The gamma chain is believed to be important in regulating ATPase activity and the flow of protons through the CF(0) complex.</text>
</comment>
<keyword evidence="8" id="KW-0139">CF(1)</keyword>
<evidence type="ECO:0000313" key="12">
    <source>
        <dbReference type="Proteomes" id="UP000598467"/>
    </source>
</evidence>
<dbReference type="GO" id="GO:0045259">
    <property type="term" value="C:proton-transporting ATP synthase complex"/>
    <property type="evidence" value="ECO:0007669"/>
    <property type="project" value="UniProtKB-KW"/>
</dbReference>
<evidence type="ECO:0000256" key="4">
    <source>
        <dbReference type="ARBA" id="ARBA00022448"/>
    </source>
</evidence>
<evidence type="ECO:0000256" key="5">
    <source>
        <dbReference type="ARBA" id="ARBA00022781"/>
    </source>
</evidence>
<dbReference type="PRINTS" id="PR00126">
    <property type="entry name" value="ATPASEGAMMA"/>
</dbReference>
<evidence type="ECO:0000256" key="10">
    <source>
        <dbReference type="SAM" id="Coils"/>
    </source>
</evidence>
<dbReference type="AlphaFoldDB" id="A0A926SA58"/>
<dbReference type="GO" id="GO:0046933">
    <property type="term" value="F:proton-transporting ATP synthase activity, rotational mechanism"/>
    <property type="evidence" value="ECO:0007669"/>
    <property type="project" value="InterPro"/>
</dbReference>
<keyword evidence="10" id="KW-0175">Coiled coil</keyword>
<dbReference type="PANTHER" id="PTHR11693:SF22">
    <property type="entry name" value="ATP SYNTHASE SUBUNIT GAMMA, MITOCHONDRIAL"/>
    <property type="match status" value="1"/>
</dbReference>
<comment type="subcellular location">
    <subcellularLocation>
        <location evidence="2">Membrane</location>
        <topology evidence="2">Peripheral membrane protein</topology>
    </subcellularLocation>
</comment>
<dbReference type="RefSeq" id="WP_190293043.1">
    <property type="nucleotide sequence ID" value="NZ_JABFCZ010000022.1"/>
</dbReference>
<proteinExistence type="inferred from homology"/>
<dbReference type="EMBL" id="JABFCZ010000022">
    <property type="protein sequence ID" value="MBD1548349.1"/>
    <property type="molecule type" value="Genomic_DNA"/>
</dbReference>
<dbReference type="Gene3D" id="3.40.1380.10">
    <property type="match status" value="1"/>
</dbReference>
<evidence type="ECO:0000256" key="8">
    <source>
        <dbReference type="ARBA" id="ARBA00023196"/>
    </source>
</evidence>
<dbReference type="SUPFAM" id="SSF52943">
    <property type="entry name" value="ATP synthase (F1-ATPase), gamma subunit"/>
    <property type="match status" value="1"/>
</dbReference>
<evidence type="ECO:0000256" key="7">
    <source>
        <dbReference type="ARBA" id="ARBA00023136"/>
    </source>
</evidence>
<dbReference type="InterPro" id="IPR000131">
    <property type="entry name" value="ATP_synth_F1_gsu"/>
</dbReference>
<accession>A0A926SA58</accession>
<evidence type="ECO:0000256" key="9">
    <source>
        <dbReference type="ARBA" id="ARBA00023310"/>
    </source>
</evidence>
<keyword evidence="7" id="KW-0472">Membrane</keyword>
<evidence type="ECO:0000256" key="3">
    <source>
        <dbReference type="ARBA" id="ARBA00007681"/>
    </source>
</evidence>
<dbReference type="CDD" id="cd12151">
    <property type="entry name" value="F1-ATPase_gamma"/>
    <property type="match status" value="1"/>
</dbReference>
<dbReference type="InterPro" id="IPR035968">
    <property type="entry name" value="ATP_synth_F1_ATPase_gsu"/>
</dbReference>
<keyword evidence="4" id="KW-0813">Transport</keyword>
<comment type="caution">
    <text evidence="11">The sequence shown here is derived from an EMBL/GenBank/DDBJ whole genome shotgun (WGS) entry which is preliminary data.</text>
</comment>
<dbReference type="Gene3D" id="1.10.287.80">
    <property type="entry name" value="ATP synthase, gamma subunit, helix hairpin domain"/>
    <property type="match status" value="1"/>
</dbReference>
<gene>
    <name evidence="11" type="ORF">HK439_18960</name>
</gene>
<dbReference type="PANTHER" id="PTHR11693">
    <property type="entry name" value="ATP SYNTHASE GAMMA CHAIN"/>
    <property type="match status" value="1"/>
</dbReference>
<keyword evidence="9" id="KW-0066">ATP synthesis</keyword>
<dbReference type="Pfam" id="PF00231">
    <property type="entry name" value="ATP-synt"/>
    <property type="match status" value="1"/>
</dbReference>
<dbReference type="Proteomes" id="UP000598467">
    <property type="component" value="Unassembled WGS sequence"/>
</dbReference>
<feature type="coiled-coil region" evidence="10">
    <location>
        <begin position="255"/>
        <end position="282"/>
    </location>
</feature>
<reference evidence="11" key="1">
    <citation type="submission" date="2020-05" db="EMBL/GenBank/DDBJ databases">
        <title>Identification of trans-AT polyketide cluster in two marine bacteria, producers of a novel glutaramide-containing polyketide sesbanimide D and analogs.</title>
        <authorList>
            <person name="Kacar D."/>
            <person name="Rodriguez P."/>
            <person name="Canedo L."/>
            <person name="Gonzalez E."/>
            <person name="Galan B."/>
            <person name="De La Calle F."/>
            <person name="Garcia J.L."/>
        </authorList>
    </citation>
    <scope>NUCLEOTIDE SEQUENCE</scope>
    <source>
        <strain evidence="11">PHM038</strain>
    </source>
</reference>
<evidence type="ECO:0000256" key="1">
    <source>
        <dbReference type="ARBA" id="ARBA00003456"/>
    </source>
</evidence>
<evidence type="ECO:0000256" key="6">
    <source>
        <dbReference type="ARBA" id="ARBA00023065"/>
    </source>
</evidence>
<organism evidence="11 12">
    <name type="scientific">Roseibium aggregatum</name>
    <dbReference type="NCBI Taxonomy" id="187304"/>
    <lineage>
        <taxon>Bacteria</taxon>
        <taxon>Pseudomonadati</taxon>
        <taxon>Pseudomonadota</taxon>
        <taxon>Alphaproteobacteria</taxon>
        <taxon>Hyphomicrobiales</taxon>
        <taxon>Stappiaceae</taxon>
        <taxon>Roseibium</taxon>
    </lineage>
</organism>
<comment type="similarity">
    <text evidence="3">Belongs to the ATPase gamma chain family.</text>
</comment>
<evidence type="ECO:0000313" key="11">
    <source>
        <dbReference type="EMBL" id="MBD1548349.1"/>
    </source>
</evidence>
<evidence type="ECO:0000256" key="2">
    <source>
        <dbReference type="ARBA" id="ARBA00004170"/>
    </source>
</evidence>
<keyword evidence="5" id="KW-0375">Hydrogen ion transport</keyword>
<keyword evidence="6" id="KW-0406">Ion transport</keyword>